<dbReference type="GO" id="GO:0046872">
    <property type="term" value="F:metal ion binding"/>
    <property type="evidence" value="ECO:0007669"/>
    <property type="project" value="UniProtKB-KW"/>
</dbReference>
<gene>
    <name evidence="8" type="ORF">BCR35DRAFT_355122</name>
</gene>
<dbReference type="GO" id="GO:0005834">
    <property type="term" value="C:heterotrimeric G-protein complex"/>
    <property type="evidence" value="ECO:0007669"/>
    <property type="project" value="TreeGrafter"/>
</dbReference>
<dbReference type="EMBL" id="MCGR01000070">
    <property type="protein sequence ID" value="ORY62716.1"/>
    <property type="molecule type" value="Genomic_DNA"/>
</dbReference>
<feature type="binding site" evidence="5">
    <location>
        <begin position="280"/>
        <end position="283"/>
    </location>
    <ligand>
        <name>GTP</name>
        <dbReference type="ChEBI" id="CHEBI:37565"/>
    </ligand>
</feature>
<dbReference type="Gene3D" id="3.40.50.300">
    <property type="entry name" value="P-loop containing nucleotide triphosphate hydrolases"/>
    <property type="match status" value="1"/>
</dbReference>
<dbReference type="GO" id="GO:0007186">
    <property type="term" value="P:G protein-coupled receptor signaling pathway"/>
    <property type="evidence" value="ECO:0007669"/>
    <property type="project" value="InterPro"/>
</dbReference>
<evidence type="ECO:0000313" key="9">
    <source>
        <dbReference type="Proteomes" id="UP000193467"/>
    </source>
</evidence>
<dbReference type="AlphaFoldDB" id="A0A1Y2DUA4"/>
<dbReference type="SUPFAM" id="SSF52540">
    <property type="entry name" value="P-loop containing nucleoside triphosphate hydrolases"/>
    <property type="match status" value="1"/>
</dbReference>
<dbReference type="SUPFAM" id="SSF47895">
    <property type="entry name" value="Transducin (alpha subunit), insertion domain"/>
    <property type="match status" value="1"/>
</dbReference>
<dbReference type="OrthoDB" id="5817230at2759"/>
<dbReference type="GO" id="GO:0001664">
    <property type="term" value="F:G protein-coupled receptor binding"/>
    <property type="evidence" value="ECO:0007669"/>
    <property type="project" value="TreeGrafter"/>
</dbReference>
<keyword evidence="3 5" id="KW-0342">GTP-binding</keyword>
<dbReference type="Proteomes" id="UP000193467">
    <property type="component" value="Unassembled WGS sequence"/>
</dbReference>
<feature type="binding site" evidence="5">
    <location>
        <begin position="161"/>
        <end position="162"/>
    </location>
    <ligand>
        <name>GTP</name>
        <dbReference type="ChEBI" id="CHEBI:37565"/>
    </ligand>
</feature>
<dbReference type="PANTHER" id="PTHR10218:SF302">
    <property type="entry name" value="GUANINE NUCLEOTIDE-BINDING PROTEIN ALPHA-5 SUBUNIT"/>
    <property type="match status" value="1"/>
</dbReference>
<dbReference type="PANTHER" id="PTHR10218">
    <property type="entry name" value="GTP-BINDING PROTEIN ALPHA SUBUNIT"/>
    <property type="match status" value="1"/>
</dbReference>
<evidence type="ECO:0000313" key="8">
    <source>
        <dbReference type="EMBL" id="ORY62716.1"/>
    </source>
</evidence>
<evidence type="ECO:0000256" key="2">
    <source>
        <dbReference type="ARBA" id="ARBA00022741"/>
    </source>
</evidence>
<protein>
    <submittedName>
        <fullName evidence="8">Guanine nucleotide-binding protein subunit alpha</fullName>
    </submittedName>
</protein>
<feature type="binding site" evidence="6">
    <location>
        <position position="192"/>
    </location>
    <ligand>
        <name>Mg(2+)</name>
        <dbReference type="ChEBI" id="CHEBI:18420"/>
    </ligand>
</feature>
<keyword evidence="4" id="KW-0807">Transducer</keyword>
<dbReference type="Pfam" id="PF00503">
    <property type="entry name" value="G-alpha"/>
    <property type="match status" value="1"/>
</dbReference>
<dbReference type="PROSITE" id="PS51882">
    <property type="entry name" value="G_ALPHA"/>
    <property type="match status" value="1"/>
</dbReference>
<dbReference type="InterPro" id="IPR027417">
    <property type="entry name" value="P-loop_NTPase"/>
</dbReference>
<dbReference type="STRING" id="106004.A0A1Y2DUA4"/>
<evidence type="ECO:0000256" key="1">
    <source>
        <dbReference type="ARBA" id="ARBA00022723"/>
    </source>
</evidence>
<dbReference type="SMART" id="SM00275">
    <property type="entry name" value="G_alpha"/>
    <property type="match status" value="1"/>
</dbReference>
<feature type="binding site" evidence="5">
    <location>
        <begin position="211"/>
        <end position="215"/>
    </location>
    <ligand>
        <name>GTP</name>
        <dbReference type="ChEBI" id="CHEBI:37565"/>
    </ligand>
</feature>
<feature type="binding site" evidence="6">
    <location>
        <position position="53"/>
    </location>
    <ligand>
        <name>Mg(2+)</name>
        <dbReference type="ChEBI" id="CHEBI:18420"/>
    </ligand>
</feature>
<evidence type="ECO:0000256" key="4">
    <source>
        <dbReference type="ARBA" id="ARBA00023224"/>
    </source>
</evidence>
<evidence type="ECO:0000256" key="5">
    <source>
        <dbReference type="PIRSR" id="PIRSR601019-1"/>
    </source>
</evidence>
<dbReference type="GO" id="GO:0005737">
    <property type="term" value="C:cytoplasm"/>
    <property type="evidence" value="ECO:0007669"/>
    <property type="project" value="TreeGrafter"/>
</dbReference>
<organism evidence="8 9">
    <name type="scientific">Leucosporidium creatinivorum</name>
    <dbReference type="NCBI Taxonomy" id="106004"/>
    <lineage>
        <taxon>Eukaryota</taxon>
        <taxon>Fungi</taxon>
        <taxon>Dikarya</taxon>
        <taxon>Basidiomycota</taxon>
        <taxon>Pucciniomycotina</taxon>
        <taxon>Microbotryomycetes</taxon>
        <taxon>Leucosporidiales</taxon>
        <taxon>Leucosporidium</taxon>
    </lineage>
</organism>
<dbReference type="GO" id="GO:0005525">
    <property type="term" value="F:GTP binding"/>
    <property type="evidence" value="ECO:0007669"/>
    <property type="project" value="UniProtKB-KW"/>
</dbReference>
<name>A0A1Y2DUA4_9BASI</name>
<feature type="binding site" evidence="5">
    <location>
        <begin position="49"/>
        <end position="54"/>
    </location>
    <ligand>
        <name>GTP</name>
        <dbReference type="ChEBI" id="CHEBI:37565"/>
    </ligand>
</feature>
<dbReference type="FunFam" id="3.40.50.300:FF:000720">
    <property type="entry name" value="Guanine nucleotide-binding protein G(k) subunit alpha"/>
    <property type="match status" value="1"/>
</dbReference>
<dbReference type="InParanoid" id="A0A1Y2DUA4"/>
<accession>A0A1Y2DUA4</accession>
<proteinExistence type="predicted"/>
<dbReference type="Gene3D" id="1.10.400.10">
    <property type="entry name" value="GI Alpha 1, domain 2-like"/>
    <property type="match status" value="1"/>
</dbReference>
<dbReference type="PRINTS" id="PR00318">
    <property type="entry name" value="GPROTEINA"/>
</dbReference>
<dbReference type="GO" id="GO:0000750">
    <property type="term" value="P:pheromone-dependent signal transduction involved in conjugation with cellular fusion"/>
    <property type="evidence" value="ECO:0007669"/>
    <property type="project" value="TreeGrafter"/>
</dbReference>
<evidence type="ECO:0000256" key="3">
    <source>
        <dbReference type="ARBA" id="ARBA00023134"/>
    </source>
</evidence>
<evidence type="ECO:0000256" key="7">
    <source>
        <dbReference type="SAM" id="MobiDB-lite"/>
    </source>
</evidence>
<dbReference type="GO" id="GO:0031683">
    <property type="term" value="F:G-protein beta/gamma-subunit complex binding"/>
    <property type="evidence" value="ECO:0007669"/>
    <property type="project" value="InterPro"/>
</dbReference>
<comment type="caution">
    <text evidence="8">The sequence shown here is derived from an EMBL/GenBank/DDBJ whole genome shotgun (WGS) entry which is preliminary data.</text>
</comment>
<keyword evidence="2 5" id="KW-0547">Nucleotide-binding</keyword>
<reference evidence="8 9" key="1">
    <citation type="submission" date="2016-07" db="EMBL/GenBank/DDBJ databases">
        <title>Pervasive Adenine N6-methylation of Active Genes in Fungi.</title>
        <authorList>
            <consortium name="DOE Joint Genome Institute"/>
            <person name="Mondo S.J."/>
            <person name="Dannebaum R.O."/>
            <person name="Kuo R.C."/>
            <person name="Labutti K."/>
            <person name="Haridas S."/>
            <person name="Kuo A."/>
            <person name="Salamov A."/>
            <person name="Ahrendt S.R."/>
            <person name="Lipzen A."/>
            <person name="Sullivan W."/>
            <person name="Andreopoulos W.B."/>
            <person name="Clum A."/>
            <person name="Lindquist E."/>
            <person name="Daum C."/>
            <person name="Ramamoorthy G.K."/>
            <person name="Gryganskyi A."/>
            <person name="Culley D."/>
            <person name="Magnuson J.K."/>
            <person name="James T.Y."/>
            <person name="O'Malley M.A."/>
            <person name="Stajich J.E."/>
            <person name="Spatafora J.W."/>
            <person name="Visel A."/>
            <person name="Grigoriev I.V."/>
        </authorList>
    </citation>
    <scope>NUCLEOTIDE SEQUENCE [LARGE SCALE GENOMIC DNA]</scope>
    <source>
        <strain evidence="8 9">62-1032</strain>
    </source>
</reference>
<feature type="compositionally biased region" description="Polar residues" evidence="7">
    <location>
        <begin position="1"/>
        <end position="10"/>
    </location>
</feature>
<dbReference type="InterPro" id="IPR001019">
    <property type="entry name" value="Gprotein_alpha_su"/>
</dbReference>
<dbReference type="InterPro" id="IPR011025">
    <property type="entry name" value="GproteinA_insert"/>
</dbReference>
<dbReference type="GO" id="GO:0003924">
    <property type="term" value="F:GTPase activity"/>
    <property type="evidence" value="ECO:0007669"/>
    <property type="project" value="InterPro"/>
</dbReference>
<sequence length="374" mass="42454">MGCAQSSTTAGIEAGAEEKRTNREIEAQLRKDKEALRTTVKMLLLGAGESGKSTLVKQMRLIYNTDTPYTTSERLSYREVVFANAIQSMAAVIKGFDLLAIPLPEERFADAELLLKADPDALYDEREDRMDLECVRAIERMWREEGCKKAVGEAHKYQLNDSAQYFFDNIARIGAASYIPTDQDILRTRVRSTGITEEVFRVKQYTVRVFDVGGQRSERKKWIHCFENVQVLVFVAAINEYDQNLWEDESVNRMSEALMLFESIASSRWFEKSTFVLLLNKTDLFITKILANTSRLSNFFPEFPAEHDGDVDESKRFMRKLFTSLDKHSIAAGGKGRQLYCHFSCATDTDQVKVVMAAVLDTVLNALLNEVGLL</sequence>
<feature type="binding site" evidence="5">
    <location>
        <position position="346"/>
    </location>
    <ligand>
        <name>GTP</name>
        <dbReference type="ChEBI" id="CHEBI:37565"/>
    </ligand>
</feature>
<dbReference type="CDD" id="cd00066">
    <property type="entry name" value="G-alpha"/>
    <property type="match status" value="1"/>
</dbReference>
<keyword evidence="6" id="KW-0460">Magnesium</keyword>
<evidence type="ECO:0000256" key="6">
    <source>
        <dbReference type="PIRSR" id="PIRSR601019-2"/>
    </source>
</evidence>
<feature type="region of interest" description="Disordered" evidence="7">
    <location>
        <begin position="1"/>
        <end position="23"/>
    </location>
</feature>
<keyword evidence="9" id="KW-1185">Reference proteome</keyword>
<keyword evidence="1 6" id="KW-0479">Metal-binding</keyword>